<accession>A0AAN6YCD6</accession>
<reference evidence="2" key="1">
    <citation type="journal article" date="2023" name="Mol. Phylogenet. Evol.">
        <title>Genome-scale phylogeny and comparative genomics of the fungal order Sordariales.</title>
        <authorList>
            <person name="Hensen N."/>
            <person name="Bonometti L."/>
            <person name="Westerberg I."/>
            <person name="Brannstrom I.O."/>
            <person name="Guillou S."/>
            <person name="Cros-Aarteil S."/>
            <person name="Calhoun S."/>
            <person name="Haridas S."/>
            <person name="Kuo A."/>
            <person name="Mondo S."/>
            <person name="Pangilinan J."/>
            <person name="Riley R."/>
            <person name="LaButti K."/>
            <person name="Andreopoulos B."/>
            <person name="Lipzen A."/>
            <person name="Chen C."/>
            <person name="Yan M."/>
            <person name="Daum C."/>
            <person name="Ng V."/>
            <person name="Clum A."/>
            <person name="Steindorff A."/>
            <person name="Ohm R.A."/>
            <person name="Martin F."/>
            <person name="Silar P."/>
            <person name="Natvig D.O."/>
            <person name="Lalanne C."/>
            <person name="Gautier V."/>
            <person name="Ament-Velasquez S.L."/>
            <person name="Kruys A."/>
            <person name="Hutchinson M.I."/>
            <person name="Powell A.J."/>
            <person name="Barry K."/>
            <person name="Miller A.N."/>
            <person name="Grigoriev I.V."/>
            <person name="Debuchy R."/>
            <person name="Gladieux P."/>
            <person name="Hiltunen Thoren M."/>
            <person name="Johannesson H."/>
        </authorList>
    </citation>
    <scope>NUCLEOTIDE SEQUENCE</scope>
    <source>
        <strain evidence="2">PSN293</strain>
    </source>
</reference>
<organism evidence="2 3">
    <name type="scientific">Rhypophila decipiens</name>
    <dbReference type="NCBI Taxonomy" id="261697"/>
    <lineage>
        <taxon>Eukaryota</taxon>
        <taxon>Fungi</taxon>
        <taxon>Dikarya</taxon>
        <taxon>Ascomycota</taxon>
        <taxon>Pezizomycotina</taxon>
        <taxon>Sordariomycetes</taxon>
        <taxon>Sordariomycetidae</taxon>
        <taxon>Sordariales</taxon>
        <taxon>Naviculisporaceae</taxon>
        <taxon>Rhypophila</taxon>
    </lineage>
</organism>
<feature type="region of interest" description="Disordered" evidence="1">
    <location>
        <begin position="58"/>
        <end position="139"/>
    </location>
</feature>
<dbReference type="EMBL" id="MU858100">
    <property type="protein sequence ID" value="KAK4214037.1"/>
    <property type="molecule type" value="Genomic_DNA"/>
</dbReference>
<evidence type="ECO:0000256" key="1">
    <source>
        <dbReference type="SAM" id="MobiDB-lite"/>
    </source>
</evidence>
<gene>
    <name evidence="2" type="ORF">QBC37DRAFT_284832</name>
</gene>
<dbReference type="Proteomes" id="UP001301769">
    <property type="component" value="Unassembled WGS sequence"/>
</dbReference>
<evidence type="ECO:0000313" key="3">
    <source>
        <dbReference type="Proteomes" id="UP001301769"/>
    </source>
</evidence>
<proteinExistence type="predicted"/>
<reference evidence="2" key="2">
    <citation type="submission" date="2023-05" db="EMBL/GenBank/DDBJ databases">
        <authorList>
            <consortium name="Lawrence Berkeley National Laboratory"/>
            <person name="Steindorff A."/>
            <person name="Hensen N."/>
            <person name="Bonometti L."/>
            <person name="Westerberg I."/>
            <person name="Brannstrom I.O."/>
            <person name="Guillou S."/>
            <person name="Cros-Aarteil S."/>
            <person name="Calhoun S."/>
            <person name="Haridas S."/>
            <person name="Kuo A."/>
            <person name="Mondo S."/>
            <person name="Pangilinan J."/>
            <person name="Riley R."/>
            <person name="Labutti K."/>
            <person name="Andreopoulos B."/>
            <person name="Lipzen A."/>
            <person name="Chen C."/>
            <person name="Yanf M."/>
            <person name="Daum C."/>
            <person name="Ng V."/>
            <person name="Clum A."/>
            <person name="Ohm R."/>
            <person name="Martin F."/>
            <person name="Silar P."/>
            <person name="Natvig D."/>
            <person name="Lalanne C."/>
            <person name="Gautier V."/>
            <person name="Ament-Velasquez S.L."/>
            <person name="Kruys A."/>
            <person name="Hutchinson M.I."/>
            <person name="Powell A.J."/>
            <person name="Barry K."/>
            <person name="Miller A.N."/>
            <person name="Grigoriev I.V."/>
            <person name="Debuchy R."/>
            <person name="Gladieux P."/>
            <person name="Thoren M.H."/>
            <person name="Johannesson H."/>
        </authorList>
    </citation>
    <scope>NUCLEOTIDE SEQUENCE</scope>
    <source>
        <strain evidence="2">PSN293</strain>
    </source>
</reference>
<name>A0AAN6YCD6_9PEZI</name>
<protein>
    <submittedName>
        <fullName evidence="2">Uncharacterized protein</fullName>
    </submittedName>
</protein>
<sequence length="139" mass="15294">MSGNDRMTWDHKADHDLLTAMTQELQPTQDQLRAVMARMHEMGYGCTVKAITQHLQKLRRKEGGAANGVNSGNDEAATPNKKGKRGPAAGAKKEKTPKRKPTKNAAPKDEDDSEDDLNYGPAPKKIKVENRDLIDDDDG</sequence>
<dbReference type="AlphaFoldDB" id="A0AAN6YCD6"/>
<comment type="caution">
    <text evidence="2">The sequence shown here is derived from an EMBL/GenBank/DDBJ whole genome shotgun (WGS) entry which is preliminary data.</text>
</comment>
<evidence type="ECO:0000313" key="2">
    <source>
        <dbReference type="EMBL" id="KAK4214037.1"/>
    </source>
</evidence>
<keyword evidence="3" id="KW-1185">Reference proteome</keyword>